<dbReference type="EMBL" id="CP157484">
    <property type="protein sequence ID" value="XBO40306.1"/>
    <property type="molecule type" value="Genomic_DNA"/>
</dbReference>
<dbReference type="AlphaFoldDB" id="A0AAU7JIT0"/>
<dbReference type="RefSeq" id="WP_406857162.1">
    <property type="nucleotide sequence ID" value="NZ_CP157484.1"/>
</dbReference>
<protein>
    <submittedName>
        <fullName evidence="1">Uncharacterized protein</fullName>
    </submittedName>
</protein>
<name>A0AAU7JIT0_9HYPH</name>
<gene>
    <name evidence="1" type="ORF">ABEG18_05865</name>
</gene>
<reference evidence="1" key="1">
    <citation type="submission" date="2024-05" db="EMBL/GenBank/DDBJ databases">
        <authorList>
            <person name="Kim S."/>
            <person name="Heo J."/>
            <person name="Choi H."/>
            <person name="Choi Y."/>
            <person name="Kwon S.-W."/>
            <person name="Kim Y."/>
        </authorList>
    </citation>
    <scope>NUCLEOTIDE SEQUENCE</scope>
    <source>
        <strain evidence="1">KACC 23698</strain>
    </source>
</reference>
<sequence>MTLRLASAAQSAEACRTLTPRVTAALGRVLERPATLQAAAPVLTRAS</sequence>
<accession>A0AAU7JIT0</accession>
<organism evidence="1">
    <name type="scientific">Alsobacter sp. KACC 23698</name>
    <dbReference type="NCBI Taxonomy" id="3149229"/>
    <lineage>
        <taxon>Bacteria</taxon>
        <taxon>Pseudomonadati</taxon>
        <taxon>Pseudomonadota</taxon>
        <taxon>Alphaproteobacteria</taxon>
        <taxon>Hyphomicrobiales</taxon>
        <taxon>Alsobacteraceae</taxon>
        <taxon>Alsobacter</taxon>
    </lineage>
</organism>
<evidence type="ECO:0000313" key="1">
    <source>
        <dbReference type="EMBL" id="XBO40306.1"/>
    </source>
</evidence>
<proteinExistence type="predicted"/>